<dbReference type="EMBL" id="UOFI01000005">
    <property type="protein sequence ID" value="VAW60794.1"/>
    <property type="molecule type" value="Genomic_DNA"/>
</dbReference>
<reference evidence="1" key="1">
    <citation type="submission" date="2018-06" db="EMBL/GenBank/DDBJ databases">
        <authorList>
            <person name="Zhirakovskaya E."/>
        </authorList>
    </citation>
    <scope>NUCLEOTIDE SEQUENCE</scope>
</reference>
<evidence type="ECO:0000313" key="1">
    <source>
        <dbReference type="EMBL" id="VAW60794.1"/>
    </source>
</evidence>
<sequence length="164" mass="18879">MSVLTCADIKLTQLQQLLTRYDLAIHTVEKNQKIPGSWFGEPEAGIIKNNLYIRSDTPVHSALHESCHYICMDPIRREKLHTNAGGDYNEENAVLYLSVLLSDFINGFGREQMLSDMDEWGYSFRLGSSKAWFEGDAEDALEWLVNFRIVHLDSTQPTWNIRQQ</sequence>
<accession>A0A3B0XX40</accession>
<organism evidence="1">
    <name type="scientific">hydrothermal vent metagenome</name>
    <dbReference type="NCBI Taxonomy" id="652676"/>
    <lineage>
        <taxon>unclassified sequences</taxon>
        <taxon>metagenomes</taxon>
        <taxon>ecological metagenomes</taxon>
    </lineage>
</organism>
<evidence type="ECO:0008006" key="2">
    <source>
        <dbReference type="Google" id="ProtNLM"/>
    </source>
</evidence>
<gene>
    <name evidence="1" type="ORF">MNBD_GAMMA09-1531</name>
</gene>
<protein>
    <recommendedName>
        <fullName evidence="2">IrrE N-terminal-like domain-containing protein</fullName>
    </recommendedName>
</protein>
<dbReference type="AlphaFoldDB" id="A0A3B0XX40"/>
<proteinExistence type="predicted"/>
<name>A0A3B0XX40_9ZZZZ</name>